<evidence type="ECO:0000313" key="2">
    <source>
        <dbReference type="EMBL" id="ADL67687.1"/>
    </source>
</evidence>
<keyword evidence="1" id="KW-0732">Signal</keyword>
<feature type="signal peptide" evidence="1">
    <location>
        <begin position="1"/>
        <end position="25"/>
    </location>
</feature>
<gene>
    <name evidence="2" type="ordered locus">Tthe_0098</name>
</gene>
<sequence>MLKKLVTLVLVVVLLSVSTFSSVFALEIPSNEKAIKSIEENSSTYNVTNIDSKTAKPMIDEWVYQMNTPIVGTESNYNIHAGITNKDFTLSTWLKNIGINTLSSVLADYLPNPVTRLVASAIISAIQNCPYGNTPSLYCHENVWYYGSSLNKEVIDEWYADAAHTQYICTTKYFASFL</sequence>
<dbReference type="EMBL" id="CP002171">
    <property type="protein sequence ID" value="ADL67687.1"/>
    <property type="molecule type" value="Genomic_DNA"/>
</dbReference>
<dbReference type="RefSeq" id="WP_013296666.1">
    <property type="nucleotide sequence ID" value="NC_014410.1"/>
</dbReference>
<dbReference type="AlphaFoldDB" id="D9TNE4"/>
<organism evidence="2 3">
    <name type="scientific">Thermoanaerobacterium thermosaccharolyticum (strain ATCC 7956 / DSM 571 / NCIMB 9385 / NCA 3814 / NCTC 13789 / WDCM 00135 / 2032)</name>
    <name type="common">Clostridium thermosaccharolyticum</name>
    <dbReference type="NCBI Taxonomy" id="580327"/>
    <lineage>
        <taxon>Bacteria</taxon>
        <taxon>Bacillati</taxon>
        <taxon>Bacillota</taxon>
        <taxon>Clostridia</taxon>
        <taxon>Thermoanaerobacterales</taxon>
        <taxon>Thermoanaerobacteraceae</taxon>
        <taxon>Thermoanaerobacterium</taxon>
    </lineage>
</organism>
<dbReference type="HOGENOM" id="CLU_1509934_0_0_9"/>
<dbReference type="Proteomes" id="UP000001626">
    <property type="component" value="Chromosome"/>
</dbReference>
<evidence type="ECO:0000313" key="3">
    <source>
        <dbReference type="Proteomes" id="UP000001626"/>
    </source>
</evidence>
<dbReference type="GeneID" id="93863002"/>
<evidence type="ECO:0000256" key="1">
    <source>
        <dbReference type="SAM" id="SignalP"/>
    </source>
</evidence>
<proteinExistence type="predicted"/>
<keyword evidence="3" id="KW-1185">Reference proteome</keyword>
<accession>D9TNE4</accession>
<name>D9TNE4_THETC</name>
<feature type="chain" id="PRO_5003129185" evidence="1">
    <location>
        <begin position="26"/>
        <end position="178"/>
    </location>
</feature>
<reference evidence="2 3" key="1">
    <citation type="submission" date="2010-08" db="EMBL/GenBank/DDBJ databases">
        <title>Complete sequence of Thermoanaerobacterium thermosaccharolyticum DSM 571.</title>
        <authorList>
            <consortium name="US DOE Joint Genome Institute"/>
            <person name="Lucas S."/>
            <person name="Copeland A."/>
            <person name="Lapidus A."/>
            <person name="Cheng J.-F."/>
            <person name="Bruce D."/>
            <person name="Goodwin L."/>
            <person name="Pitluck S."/>
            <person name="Teshima H."/>
            <person name="Detter J.C."/>
            <person name="Han C."/>
            <person name="Tapia R."/>
            <person name="Land M."/>
            <person name="Hauser L."/>
            <person name="Chang Y.-J."/>
            <person name="Jeffries C."/>
            <person name="Kyrpides N."/>
            <person name="Ivanova N."/>
            <person name="Mikhailova N."/>
            <person name="Hemme C.L."/>
            <person name="Woyke T."/>
        </authorList>
    </citation>
    <scope>NUCLEOTIDE SEQUENCE [LARGE SCALE GENOMIC DNA]</scope>
    <source>
        <strain evidence="3">ATCC 7956 / DSM 571 / NCIMB 9385 / NCA 3814 / NCTC 13789 / WDCM 00135 / 2032</strain>
    </source>
</reference>
<protein>
    <submittedName>
        <fullName evidence="2">Uncharacterized protein</fullName>
    </submittedName>
</protein>
<dbReference type="KEGG" id="ttm:Tthe_0098"/>
<dbReference type="STRING" id="580327.Tthe_0098"/>
<dbReference type="OrthoDB" id="9882870at2"/>